<dbReference type="PANTHER" id="PTHR30336">
    <property type="entry name" value="INNER MEMBRANE PROTEIN, PROBABLE PERMEASE"/>
    <property type="match status" value="1"/>
</dbReference>
<dbReference type="CDD" id="cd06259">
    <property type="entry name" value="YdcF-like"/>
    <property type="match status" value="1"/>
</dbReference>
<sequence>MSYPFDCITDFIFVETEISPADVILVPGADHPELMKKAADLFKNDMAPYILPSGGYKPHVGTTEWEYLRKVGMENGVPPEFILKEDEAQHTLENARYSLDVLKSNGIPHGKVIIVCKACHSRRALMCYQEAFPRNTKFMVSPVVGRFGITKENWFTTEVGIRRTMTEVEKIGQYFGDFIPEWVER</sequence>
<dbReference type="Gene3D" id="3.40.50.620">
    <property type="entry name" value="HUPs"/>
    <property type="match status" value="1"/>
</dbReference>
<evidence type="ECO:0000313" key="2">
    <source>
        <dbReference type="EMBL" id="MBA2177023.1"/>
    </source>
</evidence>
<accession>A0A838CZ27</accession>
<protein>
    <submittedName>
        <fullName evidence="2">YdcF family protein</fullName>
    </submittedName>
</protein>
<dbReference type="PANTHER" id="PTHR30336:SF20">
    <property type="entry name" value="DUF218 DOMAIN-CONTAINING PROTEIN"/>
    <property type="match status" value="1"/>
</dbReference>
<dbReference type="InterPro" id="IPR014729">
    <property type="entry name" value="Rossmann-like_a/b/a_fold"/>
</dbReference>
<evidence type="ECO:0000259" key="1">
    <source>
        <dbReference type="Pfam" id="PF02698"/>
    </source>
</evidence>
<dbReference type="EMBL" id="JACEFG010000009">
    <property type="protein sequence ID" value="MBA2177023.1"/>
    <property type="molecule type" value="Genomic_DNA"/>
</dbReference>
<dbReference type="InterPro" id="IPR051599">
    <property type="entry name" value="Cell_Envelope_Assoc"/>
</dbReference>
<dbReference type="RefSeq" id="WP_181474076.1">
    <property type="nucleotide sequence ID" value="NZ_JACEFG010000009.1"/>
</dbReference>
<gene>
    <name evidence="2" type="ORF">H0266_19295</name>
</gene>
<dbReference type="AlphaFoldDB" id="A0A838CZ27"/>
<evidence type="ECO:0000313" key="3">
    <source>
        <dbReference type="Proteomes" id="UP000571017"/>
    </source>
</evidence>
<reference evidence="2 3" key="1">
    <citation type="journal article" date="2004" name="Extremophiles">
        <title>Halobacillus locisalis sp. nov., a halophilic bacterium isolated from a marine solar saltern of the Yellow Sea in Korea.</title>
        <authorList>
            <person name="Yoon J.H."/>
            <person name="Kang K.H."/>
            <person name="Oh T.K."/>
            <person name="Park Y.H."/>
        </authorList>
    </citation>
    <scope>NUCLEOTIDE SEQUENCE [LARGE SCALE GENOMIC DNA]</scope>
    <source>
        <strain evidence="2 3">KCTC 3788</strain>
    </source>
</reference>
<keyword evidence="3" id="KW-1185">Reference proteome</keyword>
<name>A0A838CZ27_9BACI</name>
<proteinExistence type="predicted"/>
<dbReference type="Proteomes" id="UP000571017">
    <property type="component" value="Unassembled WGS sequence"/>
</dbReference>
<organism evidence="2 3">
    <name type="scientific">Halobacillus locisalis</name>
    <dbReference type="NCBI Taxonomy" id="220753"/>
    <lineage>
        <taxon>Bacteria</taxon>
        <taxon>Bacillati</taxon>
        <taxon>Bacillota</taxon>
        <taxon>Bacilli</taxon>
        <taxon>Bacillales</taxon>
        <taxon>Bacillaceae</taxon>
        <taxon>Halobacillus</taxon>
    </lineage>
</organism>
<dbReference type="Pfam" id="PF02698">
    <property type="entry name" value="DUF218"/>
    <property type="match status" value="1"/>
</dbReference>
<feature type="domain" description="DUF218" evidence="1">
    <location>
        <begin position="22"/>
        <end position="143"/>
    </location>
</feature>
<comment type="caution">
    <text evidence="2">The sequence shown here is derived from an EMBL/GenBank/DDBJ whole genome shotgun (WGS) entry which is preliminary data.</text>
</comment>
<dbReference type="InterPro" id="IPR003848">
    <property type="entry name" value="DUF218"/>
</dbReference>
<dbReference type="GO" id="GO:0005886">
    <property type="term" value="C:plasma membrane"/>
    <property type="evidence" value="ECO:0007669"/>
    <property type="project" value="TreeGrafter"/>
</dbReference>